<dbReference type="STRING" id="1353009.A0A1Y2IFE0"/>
<evidence type="ECO:0000259" key="2">
    <source>
        <dbReference type="Pfam" id="PF20152"/>
    </source>
</evidence>
<dbReference type="PANTHER" id="PTHR40465">
    <property type="entry name" value="CHROMOSOME 1, WHOLE GENOME SHOTGUN SEQUENCE"/>
    <property type="match status" value="1"/>
</dbReference>
<dbReference type="OrthoDB" id="2755157at2759"/>
<dbReference type="InterPro" id="IPR045339">
    <property type="entry name" value="DUF6534"/>
</dbReference>
<feature type="transmembrane region" description="Helical" evidence="1">
    <location>
        <begin position="54"/>
        <end position="72"/>
    </location>
</feature>
<dbReference type="Pfam" id="PF20152">
    <property type="entry name" value="DUF6534"/>
    <property type="match status" value="1"/>
</dbReference>
<name>A0A1Y2IFE0_TRAC3</name>
<organism evidence="3 4">
    <name type="scientific">Trametes coccinea (strain BRFM310)</name>
    <name type="common">Pycnoporus coccineus</name>
    <dbReference type="NCBI Taxonomy" id="1353009"/>
    <lineage>
        <taxon>Eukaryota</taxon>
        <taxon>Fungi</taxon>
        <taxon>Dikarya</taxon>
        <taxon>Basidiomycota</taxon>
        <taxon>Agaricomycotina</taxon>
        <taxon>Agaricomycetes</taxon>
        <taxon>Polyporales</taxon>
        <taxon>Polyporaceae</taxon>
        <taxon>Trametes</taxon>
    </lineage>
</organism>
<evidence type="ECO:0000256" key="1">
    <source>
        <dbReference type="SAM" id="Phobius"/>
    </source>
</evidence>
<keyword evidence="1" id="KW-0472">Membrane</keyword>
<keyword evidence="4" id="KW-1185">Reference proteome</keyword>
<keyword evidence="1" id="KW-0812">Transmembrane</keyword>
<gene>
    <name evidence="3" type="ORF">PYCCODRAFT_1438434</name>
</gene>
<feature type="transmembrane region" description="Helical" evidence="1">
    <location>
        <begin position="162"/>
        <end position="188"/>
    </location>
</feature>
<dbReference type="PANTHER" id="PTHR40465:SF1">
    <property type="entry name" value="DUF6534 DOMAIN-CONTAINING PROTEIN"/>
    <property type="match status" value="1"/>
</dbReference>
<proteinExistence type="predicted"/>
<protein>
    <recommendedName>
        <fullName evidence="2">DUF6534 domain-containing protein</fullName>
    </recommendedName>
</protein>
<feature type="transmembrane region" description="Helical" evidence="1">
    <location>
        <begin position="126"/>
        <end position="150"/>
    </location>
</feature>
<feature type="domain" description="DUF6534" evidence="2">
    <location>
        <begin position="174"/>
        <end position="260"/>
    </location>
</feature>
<reference evidence="3 4" key="1">
    <citation type="journal article" date="2015" name="Biotechnol. Biofuels">
        <title>Enhanced degradation of softwood versus hardwood by the white-rot fungus Pycnoporus coccineus.</title>
        <authorList>
            <person name="Couturier M."/>
            <person name="Navarro D."/>
            <person name="Chevret D."/>
            <person name="Henrissat B."/>
            <person name="Piumi F."/>
            <person name="Ruiz-Duenas F.J."/>
            <person name="Martinez A.T."/>
            <person name="Grigoriev I.V."/>
            <person name="Riley R."/>
            <person name="Lipzen A."/>
            <person name="Berrin J.G."/>
            <person name="Master E.R."/>
            <person name="Rosso M.N."/>
        </authorList>
    </citation>
    <scope>NUCLEOTIDE SEQUENCE [LARGE SCALE GENOMIC DNA]</scope>
    <source>
        <strain evidence="3 4">BRFM310</strain>
    </source>
</reference>
<dbReference type="AlphaFoldDB" id="A0A1Y2IFE0"/>
<dbReference type="EMBL" id="KZ084129">
    <property type="protein sequence ID" value="OSC99252.1"/>
    <property type="molecule type" value="Genomic_DNA"/>
</dbReference>
<accession>A0A1Y2IFE0</accession>
<evidence type="ECO:0000313" key="3">
    <source>
        <dbReference type="EMBL" id="OSC99252.1"/>
    </source>
</evidence>
<sequence length="342" mass="36785">MGDVCSTVNFTSPKGFLSGLVIGFAFSASLYGITVMQGYIYFRRYPQDGLLLKIFVAVLIILDTLTTAFTAHGVHASVVDDYLHSAEAMSNVWSLITENYIGIIIAFLVQSFFARRLWLLSQNKTLTASIASLALGSLGSGTWVGAIMYISPALTHFKSSTLRIPTLLGSGCSSLCDILISAGLCYFFHTNRSGLKRSNMLIDNLMRYAIQQGLVTTICQTYVFVTISNSASLSQFLFLPAVMMQSKLYTNSLLATLNVRLYLHTQAAGGGSVVDLEVDSGSLVFTRGTNPATGADTSQSIHIQSRGLTPIDRSLSQSNVFAIRADHTGSTVAVSPKPIVAA</sequence>
<keyword evidence="1" id="KW-1133">Transmembrane helix</keyword>
<dbReference type="Proteomes" id="UP000193067">
    <property type="component" value="Unassembled WGS sequence"/>
</dbReference>
<evidence type="ECO:0000313" key="4">
    <source>
        <dbReference type="Proteomes" id="UP000193067"/>
    </source>
</evidence>
<feature type="transmembrane region" description="Helical" evidence="1">
    <location>
        <begin position="92"/>
        <end position="114"/>
    </location>
</feature>
<feature type="transmembrane region" description="Helical" evidence="1">
    <location>
        <begin position="20"/>
        <end position="42"/>
    </location>
</feature>